<gene>
    <name evidence="11 14" type="primary">xerC</name>
    <name evidence="14" type="ORF">EZI54_05025</name>
</gene>
<dbReference type="SUPFAM" id="SSF56349">
    <property type="entry name" value="DNA breaking-rejoining enzymes"/>
    <property type="match status" value="1"/>
</dbReference>
<keyword evidence="4 11" id="KW-0963">Cytoplasm</keyword>
<accession>A0ABY1ZP71</accession>
<dbReference type="NCBIfam" id="NF001399">
    <property type="entry name" value="PRK00283.1"/>
    <property type="match status" value="1"/>
</dbReference>
<evidence type="ECO:0000256" key="1">
    <source>
        <dbReference type="ARBA" id="ARBA00004496"/>
    </source>
</evidence>
<evidence type="ECO:0000256" key="5">
    <source>
        <dbReference type="ARBA" id="ARBA00022618"/>
    </source>
</evidence>
<evidence type="ECO:0000256" key="6">
    <source>
        <dbReference type="ARBA" id="ARBA00022829"/>
    </source>
</evidence>
<evidence type="ECO:0000256" key="4">
    <source>
        <dbReference type="ARBA" id="ARBA00022490"/>
    </source>
</evidence>
<evidence type="ECO:0000313" key="14">
    <source>
        <dbReference type="EMBL" id="TBW58215.1"/>
    </source>
</evidence>
<keyword evidence="6 11" id="KW-0159">Chromosome partition</keyword>
<comment type="similarity">
    <text evidence="2 11">Belongs to the 'phage' integrase family. XerC subfamily.</text>
</comment>
<dbReference type="InterPro" id="IPR011010">
    <property type="entry name" value="DNA_brk_join_enz"/>
</dbReference>
<dbReference type="HAMAP" id="MF_01808">
    <property type="entry name" value="Recomb_XerC_XerD"/>
    <property type="match status" value="1"/>
</dbReference>
<dbReference type="RefSeq" id="WP_131479668.1">
    <property type="nucleotide sequence ID" value="NZ_SJDL01000005.1"/>
</dbReference>
<feature type="active site" evidence="11">
    <location>
        <position position="246"/>
    </location>
</feature>
<dbReference type="Pfam" id="PF02899">
    <property type="entry name" value="Phage_int_SAM_1"/>
    <property type="match status" value="1"/>
</dbReference>
<dbReference type="Gene3D" id="1.10.443.10">
    <property type="entry name" value="Intergrase catalytic core"/>
    <property type="match status" value="1"/>
</dbReference>
<keyword evidence="15" id="KW-1185">Reference proteome</keyword>
<dbReference type="InterPro" id="IPR044068">
    <property type="entry name" value="CB"/>
</dbReference>
<dbReference type="Gene3D" id="1.10.150.130">
    <property type="match status" value="1"/>
</dbReference>
<dbReference type="Proteomes" id="UP000313645">
    <property type="component" value="Unassembled WGS sequence"/>
</dbReference>
<evidence type="ECO:0000256" key="8">
    <source>
        <dbReference type="ARBA" id="ARBA00023125"/>
    </source>
</evidence>
<proteinExistence type="inferred from homology"/>
<evidence type="ECO:0000256" key="11">
    <source>
        <dbReference type="HAMAP-Rule" id="MF_01808"/>
    </source>
</evidence>
<dbReference type="EMBL" id="SJDL01000005">
    <property type="protein sequence ID" value="TBW58215.1"/>
    <property type="molecule type" value="Genomic_DNA"/>
</dbReference>
<dbReference type="PANTHER" id="PTHR30349:SF81">
    <property type="entry name" value="TYROSINE RECOMBINASE XERC"/>
    <property type="match status" value="1"/>
</dbReference>
<feature type="active site" evidence="11">
    <location>
        <position position="249"/>
    </location>
</feature>
<dbReference type="InterPro" id="IPR013762">
    <property type="entry name" value="Integrase-like_cat_sf"/>
</dbReference>
<feature type="active site" evidence="11">
    <location>
        <position position="272"/>
    </location>
</feature>
<evidence type="ECO:0000256" key="7">
    <source>
        <dbReference type="ARBA" id="ARBA00022908"/>
    </source>
</evidence>
<evidence type="ECO:0000256" key="10">
    <source>
        <dbReference type="ARBA" id="ARBA00023306"/>
    </source>
</evidence>
<feature type="domain" description="Tyr recombinase" evidence="12">
    <location>
        <begin position="114"/>
        <end position="294"/>
    </location>
</feature>
<protein>
    <recommendedName>
        <fullName evidence="3 11">Tyrosine recombinase XerC</fullName>
    </recommendedName>
</protein>
<dbReference type="CDD" id="cd00798">
    <property type="entry name" value="INT_XerDC_C"/>
    <property type="match status" value="1"/>
</dbReference>
<keyword evidence="8 11" id="KW-0238">DNA-binding</keyword>
<evidence type="ECO:0000259" key="12">
    <source>
        <dbReference type="PROSITE" id="PS51898"/>
    </source>
</evidence>
<feature type="domain" description="Core-binding (CB)" evidence="13">
    <location>
        <begin position="7"/>
        <end position="93"/>
    </location>
</feature>
<name>A0ABY1ZP71_9GAMM</name>
<feature type="active site" evidence="11">
    <location>
        <position position="177"/>
    </location>
</feature>
<dbReference type="InterPro" id="IPR004107">
    <property type="entry name" value="Integrase_SAM-like_N"/>
</dbReference>
<comment type="subcellular location">
    <subcellularLocation>
        <location evidence="1 11">Cytoplasm</location>
    </subcellularLocation>
</comment>
<organism evidence="14 15">
    <name type="scientific">Marinobacter halodurans</name>
    <dbReference type="NCBI Taxonomy" id="2528979"/>
    <lineage>
        <taxon>Bacteria</taxon>
        <taxon>Pseudomonadati</taxon>
        <taxon>Pseudomonadota</taxon>
        <taxon>Gammaproteobacteria</taxon>
        <taxon>Pseudomonadales</taxon>
        <taxon>Marinobacteraceae</taxon>
        <taxon>Marinobacter</taxon>
    </lineage>
</organism>
<sequence length="309" mass="35016">MASPLPETLDEPLSRFIEHLRAERRQSVHTCSNYQRDIRRLAVNLAAWGESRWSGLDIHRLRRHVAELSREGLGGRSIARHLSAIRRFYEFLLREREVTDNPALDVRAPKAGRKLPKVADVDQVNHLLNAEADDPLEVRDLAMFELIYSSGLRLAELVGLDLDGLDRRAGEVRVLGKGSKTRILPVGRQAWQAIDRWLGVRSALAPDGEQALFLSRQGRRLSPRSVQARLSRWGQHKGADQRLHPHLLRHSFASHLLESSGDLRAVQELLGHADIATTQVYTHLDYQHLSRVYDRSHPRARRKGSGSAS</sequence>
<evidence type="ECO:0000256" key="3">
    <source>
        <dbReference type="ARBA" id="ARBA00015804"/>
    </source>
</evidence>
<dbReference type="PROSITE" id="PS51898">
    <property type="entry name" value="TYR_RECOMBINASE"/>
    <property type="match status" value="1"/>
</dbReference>
<evidence type="ECO:0000256" key="2">
    <source>
        <dbReference type="ARBA" id="ARBA00006657"/>
    </source>
</evidence>
<dbReference type="InterPro" id="IPR010998">
    <property type="entry name" value="Integrase_recombinase_N"/>
</dbReference>
<dbReference type="PANTHER" id="PTHR30349">
    <property type="entry name" value="PHAGE INTEGRASE-RELATED"/>
    <property type="match status" value="1"/>
</dbReference>
<keyword evidence="9 11" id="KW-0233">DNA recombination</keyword>
<dbReference type="InterPro" id="IPR050090">
    <property type="entry name" value="Tyrosine_recombinase_XerCD"/>
</dbReference>
<dbReference type="InterPro" id="IPR011931">
    <property type="entry name" value="Recomb_XerC"/>
</dbReference>
<dbReference type="InterPro" id="IPR023009">
    <property type="entry name" value="Tyrosine_recombinase_XerC/XerD"/>
</dbReference>
<feature type="active site" description="O-(3'-phospho-DNA)-tyrosine intermediate" evidence="11">
    <location>
        <position position="281"/>
    </location>
</feature>
<keyword evidence="7 11" id="KW-0229">DNA integration</keyword>
<comment type="subunit">
    <text evidence="11">Forms a cyclic heterotetrameric complex composed of two molecules of XerC and two molecules of XerD.</text>
</comment>
<evidence type="ECO:0000256" key="9">
    <source>
        <dbReference type="ARBA" id="ARBA00023172"/>
    </source>
</evidence>
<evidence type="ECO:0000313" key="15">
    <source>
        <dbReference type="Proteomes" id="UP000313645"/>
    </source>
</evidence>
<dbReference type="NCBIfam" id="TIGR02224">
    <property type="entry name" value="recomb_XerC"/>
    <property type="match status" value="1"/>
</dbReference>
<dbReference type="Pfam" id="PF00589">
    <property type="entry name" value="Phage_integrase"/>
    <property type="match status" value="1"/>
</dbReference>
<reference evidence="14 15" key="1">
    <citation type="submission" date="2019-02" db="EMBL/GenBank/DDBJ databases">
        <title>Marinobacter halodurans sp. nov., a marine bacterium isolated from sea tidal flat.</title>
        <authorList>
            <person name="Yoo Y."/>
            <person name="Lee D.W."/>
            <person name="Kim B.S."/>
            <person name="Kim J.-J."/>
        </authorList>
    </citation>
    <scope>NUCLEOTIDE SEQUENCE [LARGE SCALE GENOMIC DNA]</scope>
    <source>
        <strain evidence="14 15">YJ-S3-2</strain>
    </source>
</reference>
<dbReference type="InterPro" id="IPR002104">
    <property type="entry name" value="Integrase_catalytic"/>
</dbReference>
<evidence type="ECO:0000259" key="13">
    <source>
        <dbReference type="PROSITE" id="PS51900"/>
    </source>
</evidence>
<comment type="caution">
    <text evidence="14">The sequence shown here is derived from an EMBL/GenBank/DDBJ whole genome shotgun (WGS) entry which is preliminary data.</text>
</comment>
<comment type="function">
    <text evidence="11">Site-specific tyrosine recombinase, which acts by catalyzing the cutting and rejoining of the recombining DNA molecules. The XerC-XerD complex is essential to convert dimers of the bacterial chromosome into monomers to permit their segregation at cell division. It also contributes to the segregational stability of plasmids.</text>
</comment>
<keyword evidence="10 11" id="KW-0131">Cell cycle</keyword>
<keyword evidence="5 11" id="KW-0132">Cell division</keyword>
<feature type="active site" evidence="11">
    <location>
        <position position="153"/>
    </location>
</feature>
<dbReference type="PROSITE" id="PS51900">
    <property type="entry name" value="CB"/>
    <property type="match status" value="1"/>
</dbReference>